<dbReference type="GO" id="GO:0003677">
    <property type="term" value="F:DNA binding"/>
    <property type="evidence" value="ECO:0007669"/>
    <property type="project" value="InterPro"/>
</dbReference>
<feature type="domain" description="HTH cro/C1-type" evidence="1">
    <location>
        <begin position="23"/>
        <end position="80"/>
    </location>
</feature>
<protein>
    <submittedName>
        <fullName evidence="2">Transcriptional regulator</fullName>
    </submittedName>
</protein>
<dbReference type="EMBL" id="NXIF01000026">
    <property type="protein sequence ID" value="PKI80977.1"/>
    <property type="molecule type" value="Genomic_DNA"/>
</dbReference>
<dbReference type="CDD" id="cd00093">
    <property type="entry name" value="HTH_XRE"/>
    <property type="match status" value="1"/>
</dbReference>
<dbReference type="Gene3D" id="1.10.260.40">
    <property type="entry name" value="lambda repressor-like DNA-binding domains"/>
    <property type="match status" value="1"/>
</dbReference>
<evidence type="ECO:0000313" key="3">
    <source>
        <dbReference type="Proteomes" id="UP000233248"/>
    </source>
</evidence>
<proteinExistence type="predicted"/>
<dbReference type="InterPro" id="IPR010982">
    <property type="entry name" value="Lambda_DNA-bd_dom_sf"/>
</dbReference>
<evidence type="ECO:0000259" key="1">
    <source>
        <dbReference type="PROSITE" id="PS50943"/>
    </source>
</evidence>
<dbReference type="PROSITE" id="PS50943">
    <property type="entry name" value="HTH_CROC1"/>
    <property type="match status" value="1"/>
</dbReference>
<dbReference type="AlphaFoldDB" id="A0A2N1J336"/>
<comment type="caution">
    <text evidence="2">The sequence shown here is derived from an EMBL/GenBank/DDBJ whole genome shotgun (WGS) entry which is preliminary data.</text>
</comment>
<dbReference type="Pfam" id="PF01381">
    <property type="entry name" value="HTH_3"/>
    <property type="match status" value="1"/>
</dbReference>
<dbReference type="SMART" id="SM00530">
    <property type="entry name" value="HTH_XRE"/>
    <property type="match status" value="1"/>
</dbReference>
<dbReference type="OrthoDB" id="5360811at2"/>
<dbReference type="Proteomes" id="UP000233248">
    <property type="component" value="Unassembled WGS sequence"/>
</dbReference>
<reference evidence="2 3" key="1">
    <citation type="submission" date="2017-09" db="EMBL/GenBank/DDBJ databases">
        <title>Genomics of the genus Arcobacter.</title>
        <authorList>
            <person name="Perez-Cataluna A."/>
            <person name="Figueras M.J."/>
            <person name="Salas-Masso N."/>
        </authorList>
    </citation>
    <scope>NUCLEOTIDE SEQUENCE [LARGE SCALE GENOMIC DNA]</scope>
    <source>
        <strain evidence="2 3">DSM 18005</strain>
    </source>
</reference>
<keyword evidence="3" id="KW-1185">Reference proteome</keyword>
<dbReference type="SUPFAM" id="SSF47413">
    <property type="entry name" value="lambda repressor-like DNA-binding domains"/>
    <property type="match status" value="1"/>
</dbReference>
<gene>
    <name evidence="2" type="ORF">CP960_06885</name>
</gene>
<accession>A0A2N1J336</accession>
<name>A0A2N1J336_9BACT</name>
<dbReference type="InterPro" id="IPR001387">
    <property type="entry name" value="Cro/C1-type_HTH"/>
</dbReference>
<evidence type="ECO:0000313" key="2">
    <source>
        <dbReference type="EMBL" id="PKI80977.1"/>
    </source>
</evidence>
<sequence length="85" mass="9888">MENIREISHEEIQQLHKTIANNVKTIRKQKNISQLNLAYSIGHKTVSTIAKIEAGLENKHYNIEQLYKIANVLQVDIRDFFILSK</sequence>
<organism evidence="2 3">
    <name type="scientific">Malaciobacter halophilus</name>
    <dbReference type="NCBI Taxonomy" id="197482"/>
    <lineage>
        <taxon>Bacteria</taxon>
        <taxon>Pseudomonadati</taxon>
        <taxon>Campylobacterota</taxon>
        <taxon>Epsilonproteobacteria</taxon>
        <taxon>Campylobacterales</taxon>
        <taxon>Arcobacteraceae</taxon>
        <taxon>Malaciobacter</taxon>
    </lineage>
</organism>